<dbReference type="Gene3D" id="3.40.630.30">
    <property type="match status" value="1"/>
</dbReference>
<dbReference type="Proteomes" id="UP000619536">
    <property type="component" value="Unassembled WGS sequence"/>
</dbReference>
<protein>
    <submittedName>
        <fullName evidence="2">N-acetyltransferase</fullName>
    </submittedName>
</protein>
<evidence type="ECO:0000259" key="1">
    <source>
        <dbReference type="PROSITE" id="PS51186"/>
    </source>
</evidence>
<dbReference type="CDD" id="cd04301">
    <property type="entry name" value="NAT_SF"/>
    <property type="match status" value="1"/>
</dbReference>
<reference evidence="2" key="2">
    <citation type="submission" date="2020-09" db="EMBL/GenBank/DDBJ databases">
        <authorList>
            <person name="Sun Q."/>
            <person name="Sedlacek I."/>
        </authorList>
    </citation>
    <scope>NUCLEOTIDE SEQUENCE</scope>
    <source>
        <strain evidence="2">CCM 8606</strain>
    </source>
</reference>
<proteinExistence type="predicted"/>
<dbReference type="InterPro" id="IPR016181">
    <property type="entry name" value="Acyl_CoA_acyltransferase"/>
</dbReference>
<dbReference type="AlphaFoldDB" id="A0A8J3AET4"/>
<sequence>MHNHSKQSYRVHIRAVQPSDIKPLARMVQEAWHTDDNLDAFAQAQLGMLDAVGCMFRSTQILVATLIDNKTGQEQIAGCAAVVDRRHPEHKPYRTLFAHHAVRALCALAKQPAYVVRNGKQVAELLQYQHNDHRMLRQAQREHMGYQGELALFIVDQRLRGFGLGKRLWQAAMQWFDRRQIARFFLFTDSTCDWQYYEYIGLTRRVTLPTRILAQVEHEHNPDRAVFAQTDTGMMTMMLYDGLVHANKPMSNTVSNMN</sequence>
<accession>A0A8J3AET4</accession>
<name>A0A8J3AET4_9BIFI</name>
<dbReference type="Pfam" id="PF00583">
    <property type="entry name" value="Acetyltransf_1"/>
    <property type="match status" value="1"/>
</dbReference>
<evidence type="ECO:0000313" key="3">
    <source>
        <dbReference type="Proteomes" id="UP000619536"/>
    </source>
</evidence>
<dbReference type="RefSeq" id="WP_188354380.1">
    <property type="nucleotide sequence ID" value="NZ_BMDH01000001.1"/>
</dbReference>
<keyword evidence="3" id="KW-1185">Reference proteome</keyword>
<feature type="domain" description="N-acetyltransferase" evidence="1">
    <location>
        <begin position="61"/>
        <end position="223"/>
    </location>
</feature>
<gene>
    <name evidence="2" type="ORF">GCM10007377_01820</name>
</gene>
<dbReference type="GO" id="GO:0016747">
    <property type="term" value="F:acyltransferase activity, transferring groups other than amino-acyl groups"/>
    <property type="evidence" value="ECO:0007669"/>
    <property type="project" value="InterPro"/>
</dbReference>
<comment type="caution">
    <text evidence="2">The sequence shown here is derived from an EMBL/GenBank/DDBJ whole genome shotgun (WGS) entry which is preliminary data.</text>
</comment>
<organism evidence="2 3">
    <name type="scientific">Galliscardovia ingluviei</name>
    <dbReference type="NCBI Taxonomy" id="1769422"/>
    <lineage>
        <taxon>Bacteria</taxon>
        <taxon>Bacillati</taxon>
        <taxon>Actinomycetota</taxon>
        <taxon>Actinomycetes</taxon>
        <taxon>Bifidobacteriales</taxon>
        <taxon>Bifidobacteriaceae</taxon>
        <taxon>Galliscardovia</taxon>
    </lineage>
</organism>
<dbReference type="EMBL" id="BMDH01000001">
    <property type="protein sequence ID" value="GGI12610.1"/>
    <property type="molecule type" value="Genomic_DNA"/>
</dbReference>
<evidence type="ECO:0000313" key="2">
    <source>
        <dbReference type="EMBL" id="GGI12610.1"/>
    </source>
</evidence>
<dbReference type="SUPFAM" id="SSF55729">
    <property type="entry name" value="Acyl-CoA N-acyltransferases (Nat)"/>
    <property type="match status" value="1"/>
</dbReference>
<dbReference type="InterPro" id="IPR000182">
    <property type="entry name" value="GNAT_dom"/>
</dbReference>
<reference evidence="2" key="1">
    <citation type="journal article" date="2014" name="Int. J. Syst. Evol. Microbiol.">
        <title>Complete genome sequence of Corynebacterium casei LMG S-19264T (=DSM 44701T), isolated from a smear-ripened cheese.</title>
        <authorList>
            <consortium name="US DOE Joint Genome Institute (JGI-PGF)"/>
            <person name="Walter F."/>
            <person name="Albersmeier A."/>
            <person name="Kalinowski J."/>
            <person name="Ruckert C."/>
        </authorList>
    </citation>
    <scope>NUCLEOTIDE SEQUENCE</scope>
    <source>
        <strain evidence="2">CCM 8606</strain>
    </source>
</reference>
<dbReference type="PROSITE" id="PS51186">
    <property type="entry name" value="GNAT"/>
    <property type="match status" value="1"/>
</dbReference>